<dbReference type="AlphaFoldDB" id="I8AF94"/>
<accession>I8AF94</accession>
<dbReference type="GO" id="GO:0003677">
    <property type="term" value="F:DNA binding"/>
    <property type="evidence" value="ECO:0007669"/>
    <property type="project" value="UniProtKB-KW"/>
</dbReference>
<comment type="subcellular location">
    <subcellularLocation>
        <location evidence="1">Cytoplasm</location>
    </subcellularLocation>
</comment>
<dbReference type="Pfam" id="PF22381">
    <property type="entry name" value="Staph_reg_Sar_Rot"/>
    <property type="match status" value="1"/>
</dbReference>
<dbReference type="eggNOG" id="COG1846">
    <property type="taxonomic scope" value="Bacteria"/>
</dbReference>
<reference evidence="9 10" key="1">
    <citation type="journal article" date="2012" name="J. Bacteriol.">
        <title>Genome of Bacillus macauensis ZFHKF-1, a Long-Chain-Forming Bacterium.</title>
        <authorList>
            <person name="Cai L."/>
            <person name="Zhang T."/>
        </authorList>
    </citation>
    <scope>NUCLEOTIDE SEQUENCE [LARGE SCALE GENOMIC DNA]</scope>
    <source>
        <strain evidence="9 10">ZFHKF-1</strain>
    </source>
</reference>
<dbReference type="Proteomes" id="UP000004080">
    <property type="component" value="Unassembled WGS sequence"/>
</dbReference>
<keyword evidence="10" id="KW-1185">Reference proteome</keyword>
<organism evidence="9 10">
    <name type="scientific">Fictibacillus macauensis ZFHKF-1</name>
    <dbReference type="NCBI Taxonomy" id="1196324"/>
    <lineage>
        <taxon>Bacteria</taxon>
        <taxon>Bacillati</taxon>
        <taxon>Bacillota</taxon>
        <taxon>Bacilli</taxon>
        <taxon>Bacillales</taxon>
        <taxon>Fictibacillaceae</taxon>
        <taxon>Fictibacillus</taxon>
    </lineage>
</organism>
<dbReference type="PROSITE" id="PS50995">
    <property type="entry name" value="HTH_MARR_2"/>
    <property type="match status" value="1"/>
</dbReference>
<keyword evidence="4" id="KW-0804">Transcription</keyword>
<evidence type="ECO:0000256" key="1">
    <source>
        <dbReference type="ARBA" id="ARBA00004496"/>
    </source>
</evidence>
<dbReference type="RefSeq" id="WP_007203270.1">
    <property type="nucleotide sequence ID" value="NZ_AKKV01000036.1"/>
</dbReference>
<protein>
    <recommendedName>
        <fullName evidence="6">HTH-type transcriptional regulator SarZ</fullName>
    </recommendedName>
    <alternativeName>
        <fullName evidence="7">Staphylococcal accessory regulator Z</fullName>
    </alternativeName>
</protein>
<dbReference type="PRINTS" id="PR00598">
    <property type="entry name" value="HTHMARR"/>
</dbReference>
<evidence type="ECO:0000256" key="5">
    <source>
        <dbReference type="ARBA" id="ARBA00046337"/>
    </source>
</evidence>
<dbReference type="SMART" id="SM00347">
    <property type="entry name" value="HTH_MARR"/>
    <property type="match status" value="1"/>
</dbReference>
<evidence type="ECO:0000256" key="6">
    <source>
        <dbReference type="ARBA" id="ARBA00047188"/>
    </source>
</evidence>
<evidence type="ECO:0000256" key="2">
    <source>
        <dbReference type="ARBA" id="ARBA00023015"/>
    </source>
</evidence>
<evidence type="ECO:0000256" key="4">
    <source>
        <dbReference type="ARBA" id="ARBA00023163"/>
    </source>
</evidence>
<dbReference type="GO" id="GO:0003700">
    <property type="term" value="F:DNA-binding transcription factor activity"/>
    <property type="evidence" value="ECO:0007669"/>
    <property type="project" value="InterPro"/>
</dbReference>
<gene>
    <name evidence="9" type="ORF">A374_15988</name>
</gene>
<evidence type="ECO:0000259" key="8">
    <source>
        <dbReference type="PROSITE" id="PS50995"/>
    </source>
</evidence>
<evidence type="ECO:0000256" key="3">
    <source>
        <dbReference type="ARBA" id="ARBA00023125"/>
    </source>
</evidence>
<sequence>MDVKELNRYWTDIYYYLHVAHKEKLTHHMVRIMQMIEKEAEVSVRSVAERLAISHNTASEHVKRLLEKAYITKRRSERDERIVFLQLTSLGEDVLYRHTSLDEERLQHVINSYSEEERTMIQHALKRLSEGAKACSSY</sequence>
<name>I8AF94_9BACL</name>
<dbReference type="PANTHER" id="PTHR42756:SF1">
    <property type="entry name" value="TRANSCRIPTIONAL REPRESSOR OF EMRAB OPERON"/>
    <property type="match status" value="1"/>
</dbReference>
<feature type="domain" description="HTH marR-type" evidence="8">
    <location>
        <begin position="1"/>
        <end position="130"/>
    </location>
</feature>
<dbReference type="EMBL" id="AKKV01000036">
    <property type="protein sequence ID" value="EIT84302.1"/>
    <property type="molecule type" value="Genomic_DNA"/>
</dbReference>
<evidence type="ECO:0000313" key="9">
    <source>
        <dbReference type="EMBL" id="EIT84302.1"/>
    </source>
</evidence>
<dbReference type="PATRIC" id="fig|1196324.3.peg.3270"/>
<proteinExistence type="inferred from homology"/>
<dbReference type="InterPro" id="IPR055166">
    <property type="entry name" value="Transc_reg_Sar_Rot_HTH"/>
</dbReference>
<evidence type="ECO:0000256" key="7">
    <source>
        <dbReference type="ARBA" id="ARBA00047207"/>
    </source>
</evidence>
<dbReference type="OrthoDB" id="2376601at2"/>
<dbReference type="STRING" id="1196324.A374_15988"/>
<dbReference type="InterPro" id="IPR036388">
    <property type="entry name" value="WH-like_DNA-bd_sf"/>
</dbReference>
<comment type="similarity">
    <text evidence="5">Belongs to the SarZ family.</text>
</comment>
<dbReference type="SUPFAM" id="SSF46785">
    <property type="entry name" value="Winged helix' DNA-binding domain"/>
    <property type="match status" value="1"/>
</dbReference>
<dbReference type="InterPro" id="IPR036390">
    <property type="entry name" value="WH_DNA-bd_sf"/>
</dbReference>
<dbReference type="GO" id="GO:0005737">
    <property type="term" value="C:cytoplasm"/>
    <property type="evidence" value="ECO:0007669"/>
    <property type="project" value="UniProtKB-SubCell"/>
</dbReference>
<dbReference type="Gene3D" id="1.10.10.10">
    <property type="entry name" value="Winged helix-like DNA-binding domain superfamily/Winged helix DNA-binding domain"/>
    <property type="match status" value="1"/>
</dbReference>
<comment type="caution">
    <text evidence="9">The sequence shown here is derived from an EMBL/GenBank/DDBJ whole genome shotgun (WGS) entry which is preliminary data.</text>
</comment>
<evidence type="ECO:0000313" key="10">
    <source>
        <dbReference type="Proteomes" id="UP000004080"/>
    </source>
</evidence>
<dbReference type="InterPro" id="IPR000835">
    <property type="entry name" value="HTH_MarR-typ"/>
</dbReference>
<keyword evidence="3" id="KW-0238">DNA-binding</keyword>
<keyword evidence="2" id="KW-0805">Transcription regulation</keyword>
<dbReference type="PANTHER" id="PTHR42756">
    <property type="entry name" value="TRANSCRIPTIONAL REGULATOR, MARR"/>
    <property type="match status" value="1"/>
</dbReference>